<gene>
    <name evidence="1" type="ORF">F4559_001817</name>
</gene>
<comment type="caution">
    <text evidence="1">The sequence shown here is derived from an EMBL/GenBank/DDBJ whole genome shotgun (WGS) entry which is preliminary data.</text>
</comment>
<evidence type="ECO:0008006" key="3">
    <source>
        <dbReference type="Google" id="ProtNLM"/>
    </source>
</evidence>
<keyword evidence="2" id="KW-1185">Reference proteome</keyword>
<sequence length="132" mass="13828">MSTAHSTATVGSWEERTWDGRNYDEVSGPKRTRGRMTAVYTGDLEGTGENHFLMSYPDDLSCVSVGIEVVTGSLGGVTGTLVLHHDGGYRDGVASGTVKILSGTGGLVGVTGSGTITWRQDSPGTLTLDYTL</sequence>
<dbReference type="Gene3D" id="2.40.350.10">
    <property type="entry name" value="SO1590-like"/>
    <property type="match status" value="1"/>
</dbReference>
<evidence type="ECO:0000313" key="2">
    <source>
        <dbReference type="Proteomes" id="UP000542674"/>
    </source>
</evidence>
<reference evidence="1 2" key="1">
    <citation type="submission" date="2020-08" db="EMBL/GenBank/DDBJ databases">
        <title>Sequencing the genomes of 1000 actinobacteria strains.</title>
        <authorList>
            <person name="Klenk H.-P."/>
        </authorList>
    </citation>
    <scope>NUCLEOTIDE SEQUENCE [LARGE SCALE GENOMIC DNA]</scope>
    <source>
        <strain evidence="1 2">DSM 45084</strain>
    </source>
</reference>
<dbReference type="RefSeq" id="WP_184667482.1">
    <property type="nucleotide sequence ID" value="NZ_BAABAI010000031.1"/>
</dbReference>
<organism evidence="1 2">
    <name type="scientific">Saccharothrix violaceirubra</name>
    <dbReference type="NCBI Taxonomy" id="413306"/>
    <lineage>
        <taxon>Bacteria</taxon>
        <taxon>Bacillati</taxon>
        <taxon>Actinomycetota</taxon>
        <taxon>Actinomycetes</taxon>
        <taxon>Pseudonocardiales</taxon>
        <taxon>Pseudonocardiaceae</taxon>
        <taxon>Saccharothrix</taxon>
    </lineage>
</organism>
<name>A0A7W7WVE8_9PSEU</name>
<dbReference type="Pfam" id="PF11528">
    <property type="entry name" value="DUF3224"/>
    <property type="match status" value="1"/>
</dbReference>
<evidence type="ECO:0000313" key="1">
    <source>
        <dbReference type="EMBL" id="MBB4964458.1"/>
    </source>
</evidence>
<dbReference type="SUPFAM" id="SSF159238">
    <property type="entry name" value="SO1590-like"/>
    <property type="match status" value="1"/>
</dbReference>
<dbReference type="InterPro" id="IPR023159">
    <property type="entry name" value="SO1590-like_sf"/>
</dbReference>
<dbReference type="EMBL" id="JACHJS010000001">
    <property type="protein sequence ID" value="MBB4964458.1"/>
    <property type="molecule type" value="Genomic_DNA"/>
</dbReference>
<dbReference type="AlphaFoldDB" id="A0A7W7WVE8"/>
<accession>A0A7W7WVE8</accession>
<dbReference type="InterPro" id="IPR021607">
    <property type="entry name" value="DUF3224"/>
</dbReference>
<proteinExistence type="predicted"/>
<protein>
    <recommendedName>
        <fullName evidence="3">DUF3224 domain-containing protein</fullName>
    </recommendedName>
</protein>
<dbReference type="Proteomes" id="UP000542674">
    <property type="component" value="Unassembled WGS sequence"/>
</dbReference>